<evidence type="ECO:0000256" key="1">
    <source>
        <dbReference type="SAM" id="MobiDB-lite"/>
    </source>
</evidence>
<dbReference type="PANTHER" id="PTHR36050">
    <property type="entry name" value="O-FUCOSYLTRANSFERASE 30"/>
    <property type="match status" value="1"/>
</dbReference>
<accession>A0A1X2IS94</accession>
<dbReference type="Proteomes" id="UP000193560">
    <property type="component" value="Unassembled WGS sequence"/>
</dbReference>
<dbReference type="AlphaFoldDB" id="A0A1X2IS94"/>
<feature type="region of interest" description="Disordered" evidence="1">
    <location>
        <begin position="491"/>
        <end position="512"/>
    </location>
</feature>
<dbReference type="Gene3D" id="3.40.50.11350">
    <property type="match status" value="1"/>
</dbReference>
<feature type="compositionally biased region" description="Pro residues" evidence="1">
    <location>
        <begin position="93"/>
        <end position="103"/>
    </location>
</feature>
<gene>
    <name evidence="2" type="ORF">BCR42DRAFT_448242</name>
</gene>
<dbReference type="EMBL" id="MCGE01000005">
    <property type="protein sequence ID" value="ORZ21391.1"/>
    <property type="molecule type" value="Genomic_DNA"/>
</dbReference>
<protein>
    <recommendedName>
        <fullName evidence="4">GDP-fucose protein O-fucosyltransferase-domain-containing protein</fullName>
    </recommendedName>
</protein>
<evidence type="ECO:0000313" key="2">
    <source>
        <dbReference type="EMBL" id="ORZ21391.1"/>
    </source>
</evidence>
<feature type="region of interest" description="Disordered" evidence="1">
    <location>
        <begin position="86"/>
        <end position="109"/>
    </location>
</feature>
<evidence type="ECO:0000313" key="3">
    <source>
        <dbReference type="Proteomes" id="UP000193560"/>
    </source>
</evidence>
<evidence type="ECO:0008006" key="4">
    <source>
        <dbReference type="Google" id="ProtNLM"/>
    </source>
</evidence>
<dbReference type="PANTHER" id="PTHR36050:SF1">
    <property type="entry name" value="O-FUCOSYLTRANSFERASE 30"/>
    <property type="match status" value="1"/>
</dbReference>
<keyword evidence="3" id="KW-1185">Reference proteome</keyword>
<dbReference type="OrthoDB" id="1882547at2759"/>
<name>A0A1X2IS94_9FUNG</name>
<reference evidence="2 3" key="1">
    <citation type="submission" date="2016-07" db="EMBL/GenBank/DDBJ databases">
        <title>Pervasive Adenine N6-methylation of Active Genes in Fungi.</title>
        <authorList>
            <consortium name="DOE Joint Genome Institute"/>
            <person name="Mondo S.J."/>
            <person name="Dannebaum R.O."/>
            <person name="Kuo R.C."/>
            <person name="Labutti K."/>
            <person name="Haridas S."/>
            <person name="Kuo A."/>
            <person name="Salamov A."/>
            <person name="Ahrendt S.R."/>
            <person name="Lipzen A."/>
            <person name="Sullivan W."/>
            <person name="Andreopoulos W.B."/>
            <person name="Clum A."/>
            <person name="Lindquist E."/>
            <person name="Daum C."/>
            <person name="Ramamoorthy G.K."/>
            <person name="Gryganskyi A."/>
            <person name="Culley D."/>
            <person name="Magnuson J.K."/>
            <person name="James T.Y."/>
            <person name="O'Malley M.A."/>
            <person name="Stajich J.E."/>
            <person name="Spatafora J.W."/>
            <person name="Visel A."/>
            <person name="Grigoriev I.V."/>
        </authorList>
    </citation>
    <scope>NUCLEOTIDE SEQUENCE [LARGE SCALE GENOMIC DNA]</scope>
    <source>
        <strain evidence="2 3">NRRL 1336</strain>
    </source>
</reference>
<proteinExistence type="predicted"/>
<dbReference type="STRING" id="90262.A0A1X2IS94"/>
<sequence length="594" mass="66755">MSIRSKSTLACFIVTLYLIYTSLHRIRRPNTIPLITTSSSSTTKSIPTPTSQSTIHNLPIPTSKYSFADPLITTLSTIQSEPIETPVDLPSLSPSPPSPPSLPSPTLERHPIDPNEKYLTFFTHSGFQNQLIQVENGILLAWYLNRTLILPKALLGEAFGWSVFNKLQLEHQLRDSDTTEECEEYIDAMDQWRIKCPDRDRYAMLPFDSIFDLSWAKQHVKILVREQANDGWLASTLGIVRAGGAGTNDPDLMVEEDIVEEQEEGSYVDGDILYFRGGTRYDWRIFDTPRKSQRLGKYADALNIYDLRKRKEKLIHFSSLFGSGKLPIRRPEHYDFLRSLQRSITYHHPAVLEMTDLIVDKLGGHGNFVGIHIRSGDGWFVNTLPENILSIVSQINRAVDSQHQRNTFVDFELDENSDSYDPAILPLDSSSMRSSTPPPKLEQCVTSAKNGDATLIYVATDARNPRQDDAFDPLWKLYPCSFTIHDILAQEGNGNGNETGDDDDDFGTEDNDDEGAAAAIASMGWSILDKERNPATGTSMRKFLLPLVDASVSSRGWFFIGSKGSTFSGYINRLHDVYWSDTKKQELASSLVDD</sequence>
<organism evidence="2 3">
    <name type="scientific">Absidia repens</name>
    <dbReference type="NCBI Taxonomy" id="90262"/>
    <lineage>
        <taxon>Eukaryota</taxon>
        <taxon>Fungi</taxon>
        <taxon>Fungi incertae sedis</taxon>
        <taxon>Mucoromycota</taxon>
        <taxon>Mucoromycotina</taxon>
        <taxon>Mucoromycetes</taxon>
        <taxon>Mucorales</taxon>
        <taxon>Cunninghamellaceae</taxon>
        <taxon>Absidia</taxon>
    </lineage>
</organism>
<feature type="compositionally biased region" description="Acidic residues" evidence="1">
    <location>
        <begin position="499"/>
        <end position="512"/>
    </location>
</feature>
<comment type="caution">
    <text evidence="2">The sequence shown here is derived from an EMBL/GenBank/DDBJ whole genome shotgun (WGS) entry which is preliminary data.</text>
</comment>